<keyword evidence="1" id="KW-1185">Reference proteome</keyword>
<dbReference type="Proteomes" id="UP001652660">
    <property type="component" value="Chromosome 10e"/>
</dbReference>
<dbReference type="RefSeq" id="XP_027091869.1">
    <property type="nucleotide sequence ID" value="XM_027236068.1"/>
</dbReference>
<reference evidence="2" key="2">
    <citation type="submission" date="2025-08" db="UniProtKB">
        <authorList>
            <consortium name="RefSeq"/>
        </authorList>
    </citation>
    <scope>IDENTIFICATION</scope>
    <source>
        <tissue evidence="2">Leaves</tissue>
    </source>
</reference>
<dbReference type="Gene3D" id="3.40.50.2000">
    <property type="entry name" value="Glycogen Phosphorylase B"/>
    <property type="match status" value="1"/>
</dbReference>
<protein>
    <submittedName>
        <fullName evidence="2">Anthocyanidin 3-O-glucosyltransferase UFGT-like</fullName>
    </submittedName>
</protein>
<dbReference type="SUPFAM" id="SSF53756">
    <property type="entry name" value="UDP-Glycosyltransferase/glycogen phosphorylase"/>
    <property type="match status" value="1"/>
</dbReference>
<proteinExistence type="predicted"/>
<evidence type="ECO:0000313" key="2">
    <source>
        <dbReference type="RefSeq" id="XP_027091869.1"/>
    </source>
</evidence>
<reference evidence="1" key="1">
    <citation type="journal article" date="2025" name="Foods">
        <title>Unveiling the Microbial Signatures of Arabica Coffee Cherries: Insights into Ripeness Specific Diversity, Functional Traits, and Implications for Quality and Safety.</title>
        <authorList>
            <consortium name="RefSeq"/>
            <person name="Tenea G.N."/>
            <person name="Cifuentes V."/>
            <person name="Reyes P."/>
            <person name="Cevallos-Vallejos M."/>
        </authorList>
    </citation>
    <scope>NUCLEOTIDE SEQUENCE [LARGE SCALE GENOMIC DNA]</scope>
</reference>
<evidence type="ECO:0000313" key="1">
    <source>
        <dbReference type="Proteomes" id="UP001652660"/>
    </source>
</evidence>
<name>A0A6P6UN11_COFAR</name>
<sequence>MPSSFNKQLINRDLGTDVQTGTQETPFFSTAKSNASLFSSSSMFDDDNIKAYDVPDGVPDGYVFAGRPLEDIDLFFKVAPENFRRAAEAAERDTGRRVSCVVADAFLWFSFEIAEARGVSWVPVWTSEPRSLSIHFYTGYHCISQFDSNN</sequence>
<organism evidence="1 2">
    <name type="scientific">Coffea arabica</name>
    <name type="common">Arabian coffee</name>
    <dbReference type="NCBI Taxonomy" id="13443"/>
    <lineage>
        <taxon>Eukaryota</taxon>
        <taxon>Viridiplantae</taxon>
        <taxon>Streptophyta</taxon>
        <taxon>Embryophyta</taxon>
        <taxon>Tracheophyta</taxon>
        <taxon>Spermatophyta</taxon>
        <taxon>Magnoliopsida</taxon>
        <taxon>eudicotyledons</taxon>
        <taxon>Gunneridae</taxon>
        <taxon>Pentapetalae</taxon>
        <taxon>asterids</taxon>
        <taxon>lamiids</taxon>
        <taxon>Gentianales</taxon>
        <taxon>Rubiaceae</taxon>
        <taxon>Ixoroideae</taxon>
        <taxon>Gardenieae complex</taxon>
        <taxon>Bertiereae - Coffeeae clade</taxon>
        <taxon>Coffeeae</taxon>
        <taxon>Coffea</taxon>
    </lineage>
</organism>
<dbReference type="AlphaFoldDB" id="A0A6P6UN11"/>
<accession>A0A6P6UN11</accession>
<dbReference type="GeneID" id="113712585"/>
<gene>
    <name evidence="2" type="primary">LOC113712585</name>
</gene>
<dbReference type="OrthoDB" id="5835829at2759"/>